<comment type="caution">
    <text evidence="5">The sequence shown here is derived from an EMBL/GenBank/DDBJ whole genome shotgun (WGS) entry which is preliminary data.</text>
</comment>
<proteinExistence type="predicted"/>
<keyword evidence="1" id="KW-0805">Transcription regulation</keyword>
<evidence type="ECO:0000256" key="2">
    <source>
        <dbReference type="ARBA" id="ARBA00023125"/>
    </source>
</evidence>
<sequence length="227" mass="24717">MERVARTSLVDVVVARLRDEIRDGGWPVGTKIPTEAKLVEALGVSRPSVREAVRALVQAGLLETRHGDGTYVVADDETAVALLRVIGAADRVEAHMVRHTLEVLAAREAAARRSAADVEALRVAVAGRRMAKGEADLTAFIDHDVAFHITVARASHNSLLCEFIKSFESVMRDADHAAMCMQVPDDPHREFHNDLYLAIQRGDQAAATRAAIDGLSVRERHLYAIGS</sequence>
<dbReference type="InterPro" id="IPR000524">
    <property type="entry name" value="Tscrpt_reg_HTH_GntR"/>
</dbReference>
<dbReference type="PRINTS" id="PR00035">
    <property type="entry name" value="HTHGNTR"/>
</dbReference>
<dbReference type="GO" id="GO:0003677">
    <property type="term" value="F:DNA binding"/>
    <property type="evidence" value="ECO:0007669"/>
    <property type="project" value="UniProtKB-KW"/>
</dbReference>
<dbReference type="AlphaFoldDB" id="A0A0J8U6D9"/>
<dbReference type="Pfam" id="PF00392">
    <property type="entry name" value="GntR"/>
    <property type="match status" value="1"/>
</dbReference>
<dbReference type="PANTHER" id="PTHR43537:SF47">
    <property type="entry name" value="REGULATORY PROTEIN GNTR HTH"/>
    <property type="match status" value="1"/>
</dbReference>
<dbReference type="InterPro" id="IPR036388">
    <property type="entry name" value="WH-like_DNA-bd_sf"/>
</dbReference>
<dbReference type="Pfam" id="PF07729">
    <property type="entry name" value="FCD"/>
    <property type="match status" value="1"/>
</dbReference>
<reference evidence="5 6" key="1">
    <citation type="submission" date="2015-06" db="EMBL/GenBank/DDBJ databases">
        <title>Genome sequence of Mycobacterium conceptionense strain MLE.</title>
        <authorList>
            <person name="Greninger A.L."/>
            <person name="Cunningham G."/>
            <person name="Chiu C.Y."/>
            <person name="Miller S."/>
        </authorList>
    </citation>
    <scope>NUCLEOTIDE SEQUENCE [LARGE SCALE GENOMIC DNA]</scope>
    <source>
        <strain evidence="5 6">MLE</strain>
    </source>
</reference>
<dbReference type="InterPro" id="IPR008920">
    <property type="entry name" value="TF_FadR/GntR_C"/>
</dbReference>
<protein>
    <recommendedName>
        <fullName evidence="4">HTH gntR-type domain-containing protein</fullName>
    </recommendedName>
</protein>
<dbReference type="SMART" id="SM00345">
    <property type="entry name" value="HTH_GNTR"/>
    <property type="match status" value="1"/>
</dbReference>
<dbReference type="PANTHER" id="PTHR43537">
    <property type="entry name" value="TRANSCRIPTIONAL REGULATOR, GNTR FAMILY"/>
    <property type="match status" value="1"/>
</dbReference>
<dbReference type="SMART" id="SM00895">
    <property type="entry name" value="FCD"/>
    <property type="match status" value="1"/>
</dbReference>
<accession>A0A0J8U6D9</accession>
<dbReference type="InterPro" id="IPR036390">
    <property type="entry name" value="WH_DNA-bd_sf"/>
</dbReference>
<dbReference type="PROSITE" id="PS50949">
    <property type="entry name" value="HTH_GNTR"/>
    <property type="match status" value="1"/>
</dbReference>
<evidence type="ECO:0000313" key="6">
    <source>
        <dbReference type="Proteomes" id="UP000037594"/>
    </source>
</evidence>
<feature type="domain" description="HTH gntR-type" evidence="4">
    <location>
        <begin position="7"/>
        <end position="75"/>
    </location>
</feature>
<dbReference type="EMBL" id="LFOD01000019">
    <property type="protein sequence ID" value="KMV16597.1"/>
    <property type="molecule type" value="Genomic_DNA"/>
</dbReference>
<dbReference type="SUPFAM" id="SSF46785">
    <property type="entry name" value="Winged helix' DNA-binding domain"/>
    <property type="match status" value="1"/>
</dbReference>
<dbReference type="RefSeq" id="WP_019344518.1">
    <property type="nucleotide sequence ID" value="NZ_AGSZ01000165.1"/>
</dbReference>
<gene>
    <name evidence="5" type="ORF">ACT17_19445</name>
</gene>
<organism evidence="5 6">
    <name type="scientific">Mycolicibacterium conceptionense</name>
    <dbReference type="NCBI Taxonomy" id="451644"/>
    <lineage>
        <taxon>Bacteria</taxon>
        <taxon>Bacillati</taxon>
        <taxon>Actinomycetota</taxon>
        <taxon>Actinomycetes</taxon>
        <taxon>Mycobacteriales</taxon>
        <taxon>Mycobacteriaceae</taxon>
        <taxon>Mycolicibacterium</taxon>
    </lineage>
</organism>
<dbReference type="PATRIC" id="fig|451644.5.peg.4016"/>
<evidence type="ECO:0000259" key="4">
    <source>
        <dbReference type="PROSITE" id="PS50949"/>
    </source>
</evidence>
<dbReference type="GO" id="GO:0003700">
    <property type="term" value="F:DNA-binding transcription factor activity"/>
    <property type="evidence" value="ECO:0007669"/>
    <property type="project" value="InterPro"/>
</dbReference>
<dbReference type="InterPro" id="IPR011711">
    <property type="entry name" value="GntR_C"/>
</dbReference>
<keyword evidence="3" id="KW-0804">Transcription</keyword>
<dbReference type="OrthoDB" id="7989071at2"/>
<dbReference type="Gene3D" id="1.10.10.10">
    <property type="entry name" value="Winged helix-like DNA-binding domain superfamily/Winged helix DNA-binding domain"/>
    <property type="match status" value="1"/>
</dbReference>
<dbReference type="Gene3D" id="1.20.120.530">
    <property type="entry name" value="GntR ligand-binding domain-like"/>
    <property type="match status" value="1"/>
</dbReference>
<dbReference type="Proteomes" id="UP000037594">
    <property type="component" value="Unassembled WGS sequence"/>
</dbReference>
<evidence type="ECO:0000256" key="3">
    <source>
        <dbReference type="ARBA" id="ARBA00023163"/>
    </source>
</evidence>
<evidence type="ECO:0000313" key="5">
    <source>
        <dbReference type="EMBL" id="KMV16597.1"/>
    </source>
</evidence>
<dbReference type="SUPFAM" id="SSF48008">
    <property type="entry name" value="GntR ligand-binding domain-like"/>
    <property type="match status" value="1"/>
</dbReference>
<keyword evidence="2" id="KW-0238">DNA-binding</keyword>
<evidence type="ECO:0000256" key="1">
    <source>
        <dbReference type="ARBA" id="ARBA00023015"/>
    </source>
</evidence>
<name>A0A0J8U6D9_9MYCO</name>
<dbReference type="CDD" id="cd07377">
    <property type="entry name" value="WHTH_GntR"/>
    <property type="match status" value="1"/>
</dbReference>